<feature type="transmembrane region" description="Helical" evidence="1">
    <location>
        <begin position="111"/>
        <end position="128"/>
    </location>
</feature>
<keyword evidence="2" id="KW-0012">Acyltransferase</keyword>
<organism evidence="2 3">
    <name type="scientific">Chitinophaga ginsengisegetis</name>
    <dbReference type="NCBI Taxonomy" id="393003"/>
    <lineage>
        <taxon>Bacteria</taxon>
        <taxon>Pseudomonadati</taxon>
        <taxon>Bacteroidota</taxon>
        <taxon>Chitinophagia</taxon>
        <taxon>Chitinophagales</taxon>
        <taxon>Chitinophagaceae</taxon>
        <taxon>Chitinophaga</taxon>
    </lineage>
</organism>
<gene>
    <name evidence="2" type="ORF">SAMN05660461_5186</name>
</gene>
<evidence type="ECO:0000313" key="3">
    <source>
        <dbReference type="Proteomes" id="UP000190166"/>
    </source>
</evidence>
<feature type="transmembrane region" description="Helical" evidence="1">
    <location>
        <begin position="81"/>
        <end position="99"/>
    </location>
</feature>
<dbReference type="AlphaFoldDB" id="A0A1T5P9F0"/>
<feature type="transmembrane region" description="Helical" evidence="1">
    <location>
        <begin position="357"/>
        <end position="379"/>
    </location>
</feature>
<feature type="transmembrane region" description="Helical" evidence="1">
    <location>
        <begin position="225"/>
        <end position="245"/>
    </location>
</feature>
<keyword evidence="1" id="KW-1133">Transmembrane helix</keyword>
<sequence length="387" mass="43546">MSTLSALPVTSGEAPMAINRDNEKKARLYSLDALRGFDMFWIMGGGAIFHEIAKATGSPFWAAIDVQLEHPAWNGFHFYDLIFPLFLFMAGVSTPYSVGRELEKGKSRSQLLLRVIKRGLVLVLLGIIYNNGLQLQPVSQIRFCSVLGRIGLAYMFANIIYLYTKERAQMIWFAAILVAYWLLLKFTAAPGFAPGDLTMEGNFASYLDRCIVPGKLYLGIHDPEGFTSTFPAISTAMLGILTGNLLRNNPMPPVKKVGVMALTGVVFLVLAQLWNLDFPINKNLWTSSFVLQVGGISLLLLAFFYYVIDIAGYRKWAFFFRVIGMNSILIYISGHFIDWGYSNNVFFKWLGQLVGEPFGAVALSISLVFLKWLFLYFMYKQKVFLKV</sequence>
<name>A0A1T5P9F0_9BACT</name>
<protein>
    <submittedName>
        <fullName evidence="2">Predicted acyltransferase</fullName>
    </submittedName>
</protein>
<dbReference type="GO" id="GO:0016746">
    <property type="term" value="F:acyltransferase activity"/>
    <property type="evidence" value="ECO:0007669"/>
    <property type="project" value="UniProtKB-KW"/>
</dbReference>
<feature type="transmembrane region" description="Helical" evidence="1">
    <location>
        <begin position="257"/>
        <end position="274"/>
    </location>
</feature>
<feature type="transmembrane region" description="Helical" evidence="1">
    <location>
        <begin position="286"/>
        <end position="306"/>
    </location>
</feature>
<accession>A0A1T5P9F0</accession>
<evidence type="ECO:0000256" key="1">
    <source>
        <dbReference type="SAM" id="Phobius"/>
    </source>
</evidence>
<feature type="transmembrane region" description="Helical" evidence="1">
    <location>
        <begin position="140"/>
        <end position="163"/>
    </location>
</feature>
<keyword evidence="3" id="KW-1185">Reference proteome</keyword>
<feature type="transmembrane region" description="Helical" evidence="1">
    <location>
        <begin position="318"/>
        <end position="337"/>
    </location>
</feature>
<feature type="transmembrane region" description="Helical" evidence="1">
    <location>
        <begin position="170"/>
        <end position="193"/>
    </location>
</feature>
<evidence type="ECO:0000313" key="2">
    <source>
        <dbReference type="EMBL" id="SKD09302.1"/>
    </source>
</evidence>
<dbReference type="RefSeq" id="WP_200817348.1">
    <property type="nucleotide sequence ID" value="NZ_FUZZ01000004.1"/>
</dbReference>
<keyword evidence="1" id="KW-0472">Membrane</keyword>
<dbReference type="PANTHER" id="PTHR31061">
    <property type="entry name" value="LD22376P"/>
    <property type="match status" value="1"/>
</dbReference>
<keyword evidence="1" id="KW-0812">Transmembrane</keyword>
<proteinExistence type="predicted"/>
<keyword evidence="2" id="KW-0808">Transferase</keyword>
<dbReference type="Proteomes" id="UP000190166">
    <property type="component" value="Unassembled WGS sequence"/>
</dbReference>
<dbReference type="EMBL" id="FUZZ01000004">
    <property type="protein sequence ID" value="SKD09302.1"/>
    <property type="molecule type" value="Genomic_DNA"/>
</dbReference>
<dbReference type="PANTHER" id="PTHR31061:SF24">
    <property type="entry name" value="LD22376P"/>
    <property type="match status" value="1"/>
</dbReference>
<reference evidence="3" key="1">
    <citation type="submission" date="2017-02" db="EMBL/GenBank/DDBJ databases">
        <authorList>
            <person name="Varghese N."/>
            <person name="Submissions S."/>
        </authorList>
    </citation>
    <scope>NUCLEOTIDE SEQUENCE [LARGE SCALE GENOMIC DNA]</scope>
    <source>
        <strain evidence="3">DSM 18108</strain>
    </source>
</reference>